<dbReference type="InterPro" id="IPR050832">
    <property type="entry name" value="Bact_Acetyltransf"/>
</dbReference>
<protein>
    <submittedName>
        <fullName evidence="4">GNAT family N-acetyltransferase</fullName>
    </submittedName>
</protein>
<evidence type="ECO:0000313" key="4">
    <source>
        <dbReference type="EMBL" id="AOZ09385.1"/>
    </source>
</evidence>
<gene>
    <name evidence="4" type="ORF">BKK80_26770</name>
</gene>
<dbReference type="SUPFAM" id="SSF55729">
    <property type="entry name" value="Acyl-CoA N-acyltransferases (Nat)"/>
    <property type="match status" value="1"/>
</dbReference>
<feature type="domain" description="N-acetyltransferase" evidence="3">
    <location>
        <begin position="9"/>
        <end position="156"/>
    </location>
</feature>
<keyword evidence="5" id="KW-1185">Reference proteome</keyword>
<dbReference type="InterPro" id="IPR000182">
    <property type="entry name" value="GNAT_dom"/>
</dbReference>
<keyword evidence="2" id="KW-0012">Acyltransferase</keyword>
<reference evidence="4 5" key="1">
    <citation type="submission" date="2016-10" db="EMBL/GenBank/DDBJ databases">
        <title>Complete genome sequences of three Cupriavidus strains isolated from various Malaysian environments.</title>
        <authorList>
            <person name="Abdullah A.A.-A."/>
            <person name="Shafie N.A.H."/>
            <person name="Lau N.S."/>
        </authorList>
    </citation>
    <scope>NUCLEOTIDE SEQUENCE [LARGE SCALE GENOMIC DNA]</scope>
    <source>
        <strain evidence="4 5">USMAA1020</strain>
    </source>
</reference>
<dbReference type="Gene3D" id="3.40.630.30">
    <property type="match status" value="1"/>
</dbReference>
<name>A0ABN4TWP5_9BURK</name>
<sequence length="156" mass="16621">MTCLPNVTIALETAAQPCVAGLIDELDAYQKPLYPPESHHGIDIESLCRPEVLFAVARGAQGEAVGCGAIVLCGGAGELKRMYVRPGWRGQGIAARLLAFLEAQALARGCGEFVLETGVRQPEAIALYARLGYRECGPFGDYLPDPLSVFMRKAAG</sequence>
<dbReference type="Pfam" id="PF00583">
    <property type="entry name" value="Acetyltransf_1"/>
    <property type="match status" value="1"/>
</dbReference>
<dbReference type="RefSeq" id="WP_071020362.1">
    <property type="nucleotide sequence ID" value="NZ_CP017755.1"/>
</dbReference>
<evidence type="ECO:0000256" key="1">
    <source>
        <dbReference type="ARBA" id="ARBA00022679"/>
    </source>
</evidence>
<dbReference type="CDD" id="cd04301">
    <property type="entry name" value="NAT_SF"/>
    <property type="match status" value="1"/>
</dbReference>
<dbReference type="PANTHER" id="PTHR43877:SF2">
    <property type="entry name" value="AMINOALKYLPHOSPHONATE N-ACETYLTRANSFERASE-RELATED"/>
    <property type="match status" value="1"/>
</dbReference>
<keyword evidence="1" id="KW-0808">Transferase</keyword>
<evidence type="ECO:0000313" key="5">
    <source>
        <dbReference type="Proteomes" id="UP000177515"/>
    </source>
</evidence>
<dbReference type="PANTHER" id="PTHR43877">
    <property type="entry name" value="AMINOALKYLPHOSPHONATE N-ACETYLTRANSFERASE-RELATED-RELATED"/>
    <property type="match status" value="1"/>
</dbReference>
<dbReference type="PROSITE" id="PS51186">
    <property type="entry name" value="GNAT"/>
    <property type="match status" value="1"/>
</dbReference>
<dbReference type="EMBL" id="CP017755">
    <property type="protein sequence ID" value="AOZ09385.1"/>
    <property type="molecule type" value="Genomic_DNA"/>
</dbReference>
<accession>A0ABN4TWP5</accession>
<dbReference type="Proteomes" id="UP000177515">
    <property type="component" value="Chromosome 2"/>
</dbReference>
<organism evidence="4 5">
    <name type="scientific">Cupriavidus malaysiensis</name>
    <dbReference type="NCBI Taxonomy" id="367825"/>
    <lineage>
        <taxon>Bacteria</taxon>
        <taxon>Pseudomonadati</taxon>
        <taxon>Pseudomonadota</taxon>
        <taxon>Betaproteobacteria</taxon>
        <taxon>Burkholderiales</taxon>
        <taxon>Burkholderiaceae</taxon>
        <taxon>Cupriavidus</taxon>
    </lineage>
</organism>
<proteinExistence type="predicted"/>
<dbReference type="InterPro" id="IPR016181">
    <property type="entry name" value="Acyl_CoA_acyltransferase"/>
</dbReference>
<evidence type="ECO:0000259" key="3">
    <source>
        <dbReference type="PROSITE" id="PS51186"/>
    </source>
</evidence>
<evidence type="ECO:0000256" key="2">
    <source>
        <dbReference type="ARBA" id="ARBA00023315"/>
    </source>
</evidence>